<accession>A0A382J879</accession>
<gene>
    <name evidence="1" type="ORF">METZ01_LOCUS260683</name>
</gene>
<evidence type="ECO:0000313" key="1">
    <source>
        <dbReference type="EMBL" id="SVC07829.1"/>
    </source>
</evidence>
<proteinExistence type="predicted"/>
<name>A0A382J879_9ZZZZ</name>
<reference evidence="1" key="1">
    <citation type="submission" date="2018-05" db="EMBL/GenBank/DDBJ databases">
        <authorList>
            <person name="Lanie J.A."/>
            <person name="Ng W.-L."/>
            <person name="Kazmierczak K.M."/>
            <person name="Andrzejewski T.M."/>
            <person name="Davidsen T.M."/>
            <person name="Wayne K.J."/>
            <person name="Tettelin H."/>
            <person name="Glass J.I."/>
            <person name="Rusch D."/>
            <person name="Podicherti R."/>
            <person name="Tsui H.-C.T."/>
            <person name="Winkler M.E."/>
        </authorList>
    </citation>
    <scope>NUCLEOTIDE SEQUENCE</scope>
</reference>
<organism evidence="1">
    <name type="scientific">marine metagenome</name>
    <dbReference type="NCBI Taxonomy" id="408172"/>
    <lineage>
        <taxon>unclassified sequences</taxon>
        <taxon>metagenomes</taxon>
        <taxon>ecological metagenomes</taxon>
    </lineage>
</organism>
<protein>
    <submittedName>
        <fullName evidence="1">Uncharacterized protein</fullName>
    </submittedName>
</protein>
<dbReference type="EMBL" id="UINC01072296">
    <property type="protein sequence ID" value="SVC07829.1"/>
    <property type="molecule type" value="Genomic_DNA"/>
</dbReference>
<dbReference type="AlphaFoldDB" id="A0A382J879"/>
<sequence>METTQLIELKNHLNRQKDLNHSFYRERMGYLMAKPSQLPIEIKQQNPNNLKINFI</sequence>